<reference evidence="1" key="2">
    <citation type="journal article" date="2024" name="Plant">
        <title>Genomic evolution and insights into agronomic trait innovations of Sesamum species.</title>
        <authorList>
            <person name="Miao H."/>
            <person name="Wang L."/>
            <person name="Qu L."/>
            <person name="Liu H."/>
            <person name="Sun Y."/>
            <person name="Le M."/>
            <person name="Wang Q."/>
            <person name="Wei S."/>
            <person name="Zheng Y."/>
            <person name="Lin W."/>
            <person name="Duan Y."/>
            <person name="Cao H."/>
            <person name="Xiong S."/>
            <person name="Wang X."/>
            <person name="Wei L."/>
            <person name="Li C."/>
            <person name="Ma Q."/>
            <person name="Ju M."/>
            <person name="Zhao R."/>
            <person name="Li G."/>
            <person name="Mu C."/>
            <person name="Tian Q."/>
            <person name="Mei H."/>
            <person name="Zhang T."/>
            <person name="Gao T."/>
            <person name="Zhang H."/>
        </authorList>
    </citation>
    <scope>NUCLEOTIDE SEQUENCE</scope>
    <source>
        <strain evidence="1">G02</strain>
    </source>
</reference>
<accession>A0AAW2TZ39</accession>
<dbReference type="EMBL" id="JACGWJ010000007">
    <property type="protein sequence ID" value="KAL0409590.1"/>
    <property type="molecule type" value="Genomic_DNA"/>
</dbReference>
<reference evidence="1" key="1">
    <citation type="submission" date="2020-06" db="EMBL/GenBank/DDBJ databases">
        <authorList>
            <person name="Li T."/>
            <person name="Hu X."/>
            <person name="Zhang T."/>
            <person name="Song X."/>
            <person name="Zhang H."/>
            <person name="Dai N."/>
            <person name="Sheng W."/>
            <person name="Hou X."/>
            <person name="Wei L."/>
        </authorList>
    </citation>
    <scope>NUCLEOTIDE SEQUENCE</scope>
    <source>
        <strain evidence="1">G02</strain>
        <tissue evidence="1">Leaf</tissue>
    </source>
</reference>
<proteinExistence type="predicted"/>
<name>A0AAW2TZ39_SESRA</name>
<organism evidence="1">
    <name type="scientific">Sesamum radiatum</name>
    <name type="common">Black benniseed</name>
    <dbReference type="NCBI Taxonomy" id="300843"/>
    <lineage>
        <taxon>Eukaryota</taxon>
        <taxon>Viridiplantae</taxon>
        <taxon>Streptophyta</taxon>
        <taxon>Embryophyta</taxon>
        <taxon>Tracheophyta</taxon>
        <taxon>Spermatophyta</taxon>
        <taxon>Magnoliopsida</taxon>
        <taxon>eudicotyledons</taxon>
        <taxon>Gunneridae</taxon>
        <taxon>Pentapetalae</taxon>
        <taxon>asterids</taxon>
        <taxon>lamiids</taxon>
        <taxon>Lamiales</taxon>
        <taxon>Pedaliaceae</taxon>
        <taxon>Sesamum</taxon>
    </lineage>
</organism>
<gene>
    <name evidence="1" type="ORF">Sradi_1893400</name>
</gene>
<protein>
    <submittedName>
        <fullName evidence="1">Mitochondrial protein</fullName>
    </submittedName>
</protein>
<sequence length="119" mass="13436">MGFRNLHFFNLAMLAKQLWCILCHLESLLSLVLRAKYFPSGDLFMASIGSRSSFTWSSVMAALDLFKGGCRRRVGSGSLIRVWLDPWLPRPRSFCPITLASAELRGLYVSYLIDQDSGE</sequence>
<evidence type="ECO:0000313" key="1">
    <source>
        <dbReference type="EMBL" id="KAL0409590.1"/>
    </source>
</evidence>
<dbReference type="AlphaFoldDB" id="A0AAW2TZ39"/>
<comment type="caution">
    <text evidence="1">The sequence shown here is derived from an EMBL/GenBank/DDBJ whole genome shotgun (WGS) entry which is preliminary data.</text>
</comment>